<dbReference type="Gene3D" id="3.30.379.10">
    <property type="entry name" value="Chitobiase/beta-hexosaminidase domain 2-like"/>
    <property type="match status" value="1"/>
</dbReference>
<evidence type="ECO:0000313" key="7">
    <source>
        <dbReference type="Proteomes" id="UP000004407"/>
    </source>
</evidence>
<dbReference type="SUPFAM" id="SSF49785">
    <property type="entry name" value="Galactose-binding domain-like"/>
    <property type="match status" value="1"/>
</dbReference>
<dbReference type="PANTHER" id="PTHR13170">
    <property type="entry name" value="O-GLCNACASE"/>
    <property type="match status" value="1"/>
</dbReference>
<dbReference type="Proteomes" id="UP000004407">
    <property type="component" value="Unassembled WGS sequence"/>
</dbReference>
<dbReference type="Gene3D" id="3.20.20.80">
    <property type="entry name" value="Glycosidases"/>
    <property type="match status" value="1"/>
</dbReference>
<dbReference type="RefSeq" id="WP_007900713.1">
    <property type="nucleotide sequence ID" value="NZ_JH379441.1"/>
</dbReference>
<dbReference type="SUPFAM" id="SSF140657">
    <property type="entry name" value="Hyaluronidase post-catalytic domain-like"/>
    <property type="match status" value="1"/>
</dbReference>
<comment type="caution">
    <text evidence="6">The sequence shown here is derived from an EMBL/GenBank/DDBJ whole genome shotgun (WGS) entry which is preliminary data.</text>
</comment>
<dbReference type="HOGENOM" id="CLU_001501_1_1_10"/>
<evidence type="ECO:0000256" key="3">
    <source>
        <dbReference type="PROSITE-ProRule" id="PRU01353"/>
    </source>
</evidence>
<dbReference type="AlphaFoldDB" id="G6AYY1"/>
<keyword evidence="4" id="KW-0732">Signal</keyword>
<dbReference type="InterPro" id="IPR017853">
    <property type="entry name" value="GH"/>
</dbReference>
<dbReference type="Pfam" id="PF02838">
    <property type="entry name" value="Glyco_hydro_20b"/>
    <property type="match status" value="1"/>
</dbReference>
<proteinExistence type="inferred from homology"/>
<dbReference type="PANTHER" id="PTHR13170:SF16">
    <property type="entry name" value="PROTEIN O-GLCNACASE"/>
    <property type="match status" value="1"/>
</dbReference>
<dbReference type="Pfam" id="PF00754">
    <property type="entry name" value="F5_F8_type_C"/>
    <property type="match status" value="1"/>
</dbReference>
<dbReference type="InterPro" id="IPR000421">
    <property type="entry name" value="FA58C"/>
</dbReference>
<dbReference type="PROSITE" id="PS52009">
    <property type="entry name" value="GH84"/>
    <property type="match status" value="1"/>
</dbReference>
<feature type="domain" description="GH84" evidence="5">
    <location>
        <begin position="175"/>
        <end position="479"/>
    </location>
</feature>
<dbReference type="InterPro" id="IPR011496">
    <property type="entry name" value="O-GlcNAcase_cat"/>
</dbReference>
<evidence type="ECO:0000256" key="4">
    <source>
        <dbReference type="SAM" id="SignalP"/>
    </source>
</evidence>
<dbReference type="InterPro" id="IPR008979">
    <property type="entry name" value="Galactose-bd-like_sf"/>
</dbReference>
<dbReference type="Gene3D" id="2.60.120.260">
    <property type="entry name" value="Galactose-binding domain-like"/>
    <property type="match status" value="1"/>
</dbReference>
<dbReference type="GeneID" id="78338427"/>
<dbReference type="GO" id="GO:0015929">
    <property type="term" value="F:hexosaminidase activity"/>
    <property type="evidence" value="ECO:0007669"/>
    <property type="project" value="UniProtKB-ARBA"/>
</dbReference>
<evidence type="ECO:0000256" key="1">
    <source>
        <dbReference type="ARBA" id="ARBA00022801"/>
    </source>
</evidence>
<dbReference type="InterPro" id="IPR015882">
    <property type="entry name" value="HEX_bac_N"/>
</dbReference>
<dbReference type="GO" id="GO:0005975">
    <property type="term" value="P:carbohydrate metabolic process"/>
    <property type="evidence" value="ECO:0007669"/>
    <property type="project" value="UniProtKB-ARBA"/>
</dbReference>
<dbReference type="Gene3D" id="1.20.58.460">
    <property type="entry name" value="Hyaluronidase post-catalytic domain-like"/>
    <property type="match status" value="1"/>
</dbReference>
<evidence type="ECO:0000259" key="5">
    <source>
        <dbReference type="PROSITE" id="PS52009"/>
    </source>
</evidence>
<keyword evidence="1 3" id="KW-0378">Hydrolase</keyword>
<evidence type="ECO:0000256" key="2">
    <source>
        <dbReference type="ARBA" id="ARBA00023295"/>
    </source>
</evidence>
<dbReference type="EMBL" id="AFZZ01000164">
    <property type="protein sequence ID" value="EHJ38789.1"/>
    <property type="molecule type" value="Genomic_DNA"/>
</dbReference>
<gene>
    <name evidence="6" type="ORF">HMPREF0673_01843</name>
</gene>
<feature type="chain" id="PRO_5003485645" evidence="4">
    <location>
        <begin position="23"/>
        <end position="1160"/>
    </location>
</feature>
<sequence length="1160" mass="129243">MNLFKTQLLALATLFFPFTASAQYTIYPIPHTQTAGKGSKVAFTKNVNIVCDDAIDTYTRQRAQTILAEHGFTATISTTESNTLSNIYLGVASGNGLTKAAATKLQLNLSVLTKSGKFDRHVLSLTNAHDGVAQLIIIGENTDATFMGLASLEQMLDSETKQMPTVTISDYADLKERGIIEGFYGKPYSSEVRKDLLRFMMRNKMNCYVYGPKSDVYHSGKWTEAYPTELTEAQRKSGFVTQQDLREFTDVAHQTKVSVVWAIHPGDDLLNDNGVVEKIMGKFAKMHTLGFRQFAVFADDVNRPENQNDMNLTASRITDIQRSIESRWNTNSTSPTDIVKPLRFTPQIYCRNYAASQWQFNQFFKALSSIPKDVTIYYTGGGVWSVPNNYDLNTVQYQFGRNVIWWWNYPCNDNGSGPSEIYPLDMRSNFFDMPNVDNNACLETELTASNQGILCNPMEQGSAARTAVFSAGDYSWNNRGFDNNASWEASFRALFPGRTELQNAYRFLAPYLSKNDPTALNTAIEAYKRDPKNDQLTALMTQIVDNCDVLTTMEHSKVTSDSLLYVDIRPWVLRLRAMAAATKGFIASQKADNIIEAWADYLPSVKLANTLTSSPDYMTNHMSGFGSDGISTDQRLTHASWRYLTPFVTTYLSKHVSNQLFPTTTNKNTVLTNAESTQLNLSQSDECISLKGSATLPEGGYAGIALAQPVQLKQITIASKLFADTDYKFMYSTDGKTWNEMETNNVTTDEYVHYIVVLNVSDKQKNLTLDAASVQLFVYNNTPEEVRSITPPAYNYWNNHTAQLMTDGDYTTYTCLNRDMVVGDTYTLELYEPTTIENVRICMGTTNGDYPKTALLSVSTDNHNWTDLTVKGTQTREYDMSLQQNFYVATEPEAGTDVMALDFVPTDHNFNPIKIEAKYVRLKITAIWGQPKWMRLHEIEINGLPAPVLTPMSDAEGNNVEAATDADATTFTSTNLPTTADGSKFVYRFLNVAKAKSLTLFCDDTTMQNATYSLTQNGNTWKSITPESKNGVVTFSFDANTKPVALQIAWTGNTTPAIYEAIEDADESTGKPVITDVHTIADNSNKAVVLTLENGALIAHSDIGINTIHISTINGRNIFSQQLSGKREAYIPVFTTNTQAVVVNIKLTNGKSTTYKLINK</sequence>
<dbReference type="InterPro" id="IPR029018">
    <property type="entry name" value="Hex-like_dom2"/>
</dbReference>
<name>G6AYY1_9BACT</name>
<feature type="signal peptide" evidence="4">
    <location>
        <begin position="1"/>
        <end position="22"/>
    </location>
</feature>
<dbReference type="SUPFAM" id="SSF55545">
    <property type="entry name" value="beta-N-acetylhexosaminidase-like domain"/>
    <property type="match status" value="1"/>
</dbReference>
<keyword evidence="2 3" id="KW-0326">Glycosidase</keyword>
<dbReference type="SUPFAM" id="SSF51445">
    <property type="entry name" value="(Trans)glycosidases"/>
    <property type="match status" value="1"/>
</dbReference>
<dbReference type="GO" id="GO:1901135">
    <property type="term" value="P:carbohydrate derivative metabolic process"/>
    <property type="evidence" value="ECO:0007669"/>
    <property type="project" value="UniProtKB-ARBA"/>
</dbReference>
<reference evidence="6 7" key="1">
    <citation type="submission" date="2011-08" db="EMBL/GenBank/DDBJ databases">
        <authorList>
            <person name="Weinstock G."/>
            <person name="Sodergren E."/>
            <person name="Clifton S."/>
            <person name="Fulton L."/>
            <person name="Fulton B."/>
            <person name="Courtney L."/>
            <person name="Fronick C."/>
            <person name="Harrison M."/>
            <person name="Strong C."/>
            <person name="Farmer C."/>
            <person name="Delahaunty K."/>
            <person name="Markovic C."/>
            <person name="Hall O."/>
            <person name="Minx P."/>
            <person name="Tomlinson C."/>
            <person name="Mitreva M."/>
            <person name="Hou S."/>
            <person name="Chen J."/>
            <person name="Wollam A."/>
            <person name="Pepin K.H."/>
            <person name="Johnson M."/>
            <person name="Bhonagiri V."/>
            <person name="Zhang X."/>
            <person name="Suruliraj S."/>
            <person name="Warren W."/>
            <person name="Chinwalla A."/>
            <person name="Mardis E.R."/>
            <person name="Wilson R.K."/>
        </authorList>
    </citation>
    <scope>NUCLEOTIDE SEQUENCE [LARGE SCALE GENOMIC DNA]</scope>
    <source>
        <strain evidence="6 7">DSM 18206</strain>
    </source>
</reference>
<dbReference type="InterPro" id="IPR051822">
    <property type="entry name" value="Glycosyl_Hydrolase_84"/>
</dbReference>
<feature type="active site" description="Proton donor" evidence="3">
    <location>
        <position position="300"/>
    </location>
</feature>
<organism evidence="6 7">
    <name type="scientific">Leyella stercorea DSM 18206</name>
    <dbReference type="NCBI Taxonomy" id="1002367"/>
    <lineage>
        <taxon>Bacteria</taxon>
        <taxon>Pseudomonadati</taxon>
        <taxon>Bacteroidota</taxon>
        <taxon>Bacteroidia</taxon>
        <taxon>Bacteroidales</taxon>
        <taxon>Prevotellaceae</taxon>
        <taxon>Leyella</taxon>
    </lineage>
</organism>
<dbReference type="Pfam" id="PF07555">
    <property type="entry name" value="NAGidase"/>
    <property type="match status" value="1"/>
</dbReference>
<evidence type="ECO:0000313" key="6">
    <source>
        <dbReference type="EMBL" id="EHJ38789.1"/>
    </source>
</evidence>
<comment type="similarity">
    <text evidence="3">Belongs to the glycosyl hydrolase 84 family.</text>
</comment>
<dbReference type="PATRIC" id="fig|1002367.3.peg.1496"/>
<protein>
    <submittedName>
        <fullName evidence="6">F5/8 type C domain protein</fullName>
    </submittedName>
</protein>
<dbReference type="eggNOG" id="COG3525">
    <property type="taxonomic scope" value="Bacteria"/>
</dbReference>
<accession>G6AYY1</accession>